<evidence type="ECO:0000313" key="1">
    <source>
        <dbReference type="EMBL" id="WUR02867.1"/>
    </source>
</evidence>
<dbReference type="Proteomes" id="UP001334084">
    <property type="component" value="Chromosome 3"/>
</dbReference>
<name>A0AAX4JAE6_9MICR</name>
<evidence type="ECO:0000313" key="2">
    <source>
        <dbReference type="Proteomes" id="UP001334084"/>
    </source>
</evidence>
<sequence>MICILIYIHFCWSSTIEYIDCSVPDTKFSYYSCITAPQDVSDFVQNYEFFPNIEFNQTSHDVINTEITQQSFALGNKIRNSLDKMQVAISECKTKTRQFIIEMKKKSILKENRKLDSQKNIKNNKDIEKYNVDLRMIKTKNLYKLTYIQMPIIKKKLKALSLPLDVQNIIYNFVDLFESFISVYDIKNKLHKDYSNIQRIKVHENNIEIFSLFYYIPILETLEILRYELKSYNFENMIIHNKVIVLLNLIKKKLLNLSLLSDKAIKIYEKLNEIYKNA</sequence>
<gene>
    <name evidence="1" type="ORF">VNE69_03088</name>
</gene>
<dbReference type="EMBL" id="CP142728">
    <property type="protein sequence ID" value="WUR02867.1"/>
    <property type="molecule type" value="Genomic_DNA"/>
</dbReference>
<organism evidence="1 2">
    <name type="scientific">Vairimorpha necatrix</name>
    <dbReference type="NCBI Taxonomy" id="6039"/>
    <lineage>
        <taxon>Eukaryota</taxon>
        <taxon>Fungi</taxon>
        <taxon>Fungi incertae sedis</taxon>
        <taxon>Microsporidia</taxon>
        <taxon>Nosematidae</taxon>
        <taxon>Vairimorpha</taxon>
    </lineage>
</organism>
<protein>
    <submittedName>
        <fullName evidence="1">SP-containing protein</fullName>
    </submittedName>
</protein>
<dbReference type="KEGG" id="vnx:VNE69_03088"/>
<accession>A0AAX4JAE6</accession>
<keyword evidence="2" id="KW-1185">Reference proteome</keyword>
<dbReference type="GeneID" id="90540684"/>
<dbReference type="RefSeq" id="XP_065329012.1">
    <property type="nucleotide sequence ID" value="XM_065472940.1"/>
</dbReference>
<proteinExistence type="predicted"/>
<reference evidence="1" key="1">
    <citation type="journal article" date="2024" name="BMC Genomics">
        <title>Functional annotation of a divergent genome using sequence and structure-based similarity.</title>
        <authorList>
            <person name="Svedberg D."/>
            <person name="Winiger R.R."/>
            <person name="Berg A."/>
            <person name="Sharma H."/>
            <person name="Tellgren-Roth C."/>
            <person name="Debrunner-Vossbrinck B.A."/>
            <person name="Vossbrinck C.R."/>
            <person name="Barandun J."/>
        </authorList>
    </citation>
    <scope>NUCLEOTIDE SEQUENCE</scope>
    <source>
        <strain evidence="1">Illinois isolate</strain>
    </source>
</reference>
<dbReference type="AlphaFoldDB" id="A0AAX4JAE6"/>